<organism evidence="2 3">
    <name type="scientific">Streptomonospora litoralis</name>
    <dbReference type="NCBI Taxonomy" id="2498135"/>
    <lineage>
        <taxon>Bacteria</taxon>
        <taxon>Bacillati</taxon>
        <taxon>Actinomycetota</taxon>
        <taxon>Actinomycetes</taxon>
        <taxon>Streptosporangiales</taxon>
        <taxon>Nocardiopsidaceae</taxon>
        <taxon>Streptomonospora</taxon>
    </lineage>
</organism>
<dbReference type="AlphaFoldDB" id="A0A4P6Q3W8"/>
<gene>
    <name evidence="2" type="ORF">EKD16_09025</name>
</gene>
<accession>A0A4P6Q3W8</accession>
<dbReference type="Pfam" id="PF13349">
    <property type="entry name" value="DUF4097"/>
    <property type="match status" value="1"/>
</dbReference>
<dbReference type="KEGG" id="strr:EKD16_09025"/>
<name>A0A4P6Q3W8_9ACTN</name>
<proteinExistence type="predicted"/>
<keyword evidence="3" id="KW-1185">Reference proteome</keyword>
<dbReference type="OrthoDB" id="4331847at2"/>
<sequence>MSETPGDPYVPGAAAPTERTRLRMLPGLGAVAAVAVALWGGGAFTSHATARSWEDAREFAGVDRLVIDNRAPGDVRVSLSEGGGGLTLDRAVRESMLNPADIDVADEGDGGTVWADSRCARSWPGLGTCSVDYRAAGPSTTAVDLSTRSGGIVVTGLSTEAAAESSGGDITIEATPRVASISARAGAGDVTVTVPEGSGPFRVTGRSESGERTIAVRTTTKASAPTFDVSTSSGDVAVHYR</sequence>
<reference evidence="2 3" key="1">
    <citation type="submission" date="2019-02" db="EMBL/GenBank/DDBJ databases">
        <authorList>
            <person name="Khodamoradi S."/>
            <person name="Hahnke R.L."/>
            <person name="Kaempfer P."/>
            <person name="Schumann P."/>
            <person name="Rohde M."/>
            <person name="Steinert M."/>
            <person name="Luzhetskyy A."/>
            <person name="Wink J."/>
            <person name="Ruckert C."/>
        </authorList>
    </citation>
    <scope>NUCLEOTIDE SEQUENCE [LARGE SCALE GENOMIC DNA]</scope>
    <source>
        <strain evidence="2 3">M2</strain>
    </source>
</reference>
<feature type="domain" description="DUF4097" evidence="1">
    <location>
        <begin position="130"/>
        <end position="238"/>
    </location>
</feature>
<dbReference type="InterPro" id="IPR025164">
    <property type="entry name" value="Toastrack_DUF4097"/>
</dbReference>
<dbReference type="RefSeq" id="WP_131097932.1">
    <property type="nucleotide sequence ID" value="NZ_CP036455.1"/>
</dbReference>
<evidence type="ECO:0000313" key="2">
    <source>
        <dbReference type="EMBL" id="QBI53599.1"/>
    </source>
</evidence>
<dbReference type="Proteomes" id="UP000292235">
    <property type="component" value="Chromosome"/>
</dbReference>
<evidence type="ECO:0000313" key="3">
    <source>
        <dbReference type="Proteomes" id="UP000292235"/>
    </source>
</evidence>
<evidence type="ECO:0000259" key="1">
    <source>
        <dbReference type="Pfam" id="PF13349"/>
    </source>
</evidence>
<protein>
    <recommendedName>
        <fullName evidence="1">DUF4097 domain-containing protein</fullName>
    </recommendedName>
</protein>
<dbReference type="EMBL" id="CP036455">
    <property type="protein sequence ID" value="QBI53599.1"/>
    <property type="molecule type" value="Genomic_DNA"/>
</dbReference>